<organism evidence="1">
    <name type="scientific">Toxoplasma gondii</name>
    <dbReference type="NCBI Taxonomy" id="5811"/>
    <lineage>
        <taxon>Eukaryota</taxon>
        <taxon>Sar</taxon>
        <taxon>Alveolata</taxon>
        <taxon>Apicomplexa</taxon>
        <taxon>Conoidasida</taxon>
        <taxon>Coccidia</taxon>
        <taxon>Eucoccidiorida</taxon>
        <taxon>Eimeriorina</taxon>
        <taxon>Sarcocystidae</taxon>
        <taxon>Toxoplasma</taxon>
    </lineage>
</organism>
<evidence type="ECO:0000313" key="1">
    <source>
        <dbReference type="EMBL" id="AAO49745.1"/>
    </source>
</evidence>
<protein>
    <submittedName>
        <fullName evidence="1">Wx2</fullName>
    </submittedName>
</protein>
<accession>Q86L95</accession>
<proteinExistence type="evidence at transcript level"/>
<name>Q86L95_TOXGO</name>
<dbReference type="EMBL" id="AY238892">
    <property type="protein sequence ID" value="AAO49745.1"/>
    <property type="molecule type" value="mRNA"/>
</dbReference>
<dbReference type="AlphaFoldDB" id="Q86L95"/>
<sequence>MYICIEGTQKGRITDAHAKTHSSQTRWRPAPAVPLLHSPIHMTFSFDRRDENIRKAVSVVLRIASRRRREEIPPYSGLFGFPQFASAFRVPFFVVSPPSSPFLCFLSLLSNRLCGSPPSLRSSTLLLGVERVDPSSRFLSSLDTSERELTASHHPQNTRTGSHVRYTHEVFFLRLHLNVHRSQATP</sequence>
<reference evidence="1" key="1">
    <citation type="submission" date="2003-02" db="EMBL/GenBank/DDBJ databases">
        <title>Immunological screening of Toxoplasma tachyzoite cDNA expression libraries with serum from McAb of Toxoplasma gondii.</title>
        <authorList>
            <person name="Wu X."/>
            <person name="Shu H."/>
            <person name="Jiang L."/>
        </authorList>
    </citation>
    <scope>NUCLEOTIDE SEQUENCE</scope>
    <source>
        <strain evidence="1">RH</strain>
    </source>
</reference>